<dbReference type="PROSITE" id="PS50404">
    <property type="entry name" value="GST_NTER"/>
    <property type="match status" value="1"/>
</dbReference>
<sequence>MVVQHSEDEVRVKPTAVGPIALNTPPRFVLGHKHLPFETVWVEFPNIATKMKEIGASPNKGPDGSDLYTVPVLCDPNTGALVTDSWVIAEYLDKTYPEKPIFPHNSNGLINAFYAAFSGLLQPAFKFILLRVSQILN</sequence>
<dbReference type="STRING" id="930991.A0A0D0DYI5"/>
<dbReference type="EMBL" id="KN824826">
    <property type="protein sequence ID" value="KIL00839.1"/>
    <property type="molecule type" value="Genomic_DNA"/>
</dbReference>
<proteinExistence type="predicted"/>
<dbReference type="Gene3D" id="3.40.30.10">
    <property type="entry name" value="Glutaredoxin"/>
    <property type="match status" value="1"/>
</dbReference>
<protein>
    <submittedName>
        <fullName evidence="2">Unplaced genomic scaffold scaffold_4, whole genome shotgun sequence</fullName>
    </submittedName>
</protein>
<evidence type="ECO:0000259" key="1">
    <source>
        <dbReference type="PROSITE" id="PS50404"/>
    </source>
</evidence>
<organism evidence="2 3">
    <name type="scientific">Paxillus rubicundulus Ve08.2h10</name>
    <dbReference type="NCBI Taxonomy" id="930991"/>
    <lineage>
        <taxon>Eukaryota</taxon>
        <taxon>Fungi</taxon>
        <taxon>Dikarya</taxon>
        <taxon>Basidiomycota</taxon>
        <taxon>Agaricomycotina</taxon>
        <taxon>Agaricomycetes</taxon>
        <taxon>Agaricomycetidae</taxon>
        <taxon>Boletales</taxon>
        <taxon>Paxilineae</taxon>
        <taxon>Paxillaceae</taxon>
        <taxon>Paxillus</taxon>
    </lineage>
</organism>
<accession>A0A0D0DYI5</accession>
<dbReference type="Proteomes" id="UP000054538">
    <property type="component" value="Unassembled WGS sequence"/>
</dbReference>
<reference evidence="2 3" key="1">
    <citation type="submission" date="2014-04" db="EMBL/GenBank/DDBJ databases">
        <authorList>
            <consortium name="DOE Joint Genome Institute"/>
            <person name="Kuo A."/>
            <person name="Kohler A."/>
            <person name="Jargeat P."/>
            <person name="Nagy L.G."/>
            <person name="Floudas D."/>
            <person name="Copeland A."/>
            <person name="Barry K.W."/>
            <person name="Cichocki N."/>
            <person name="Veneault-Fourrey C."/>
            <person name="LaButti K."/>
            <person name="Lindquist E.A."/>
            <person name="Lipzen A."/>
            <person name="Lundell T."/>
            <person name="Morin E."/>
            <person name="Murat C."/>
            <person name="Sun H."/>
            <person name="Tunlid A."/>
            <person name="Henrissat B."/>
            <person name="Grigoriev I.V."/>
            <person name="Hibbett D.S."/>
            <person name="Martin F."/>
            <person name="Nordberg H.P."/>
            <person name="Cantor M.N."/>
            <person name="Hua S.X."/>
        </authorList>
    </citation>
    <scope>NUCLEOTIDE SEQUENCE [LARGE SCALE GENOMIC DNA]</scope>
    <source>
        <strain evidence="2 3">Ve08.2h10</strain>
    </source>
</reference>
<keyword evidence="3" id="KW-1185">Reference proteome</keyword>
<dbReference type="AlphaFoldDB" id="A0A0D0DYI5"/>
<dbReference type="HOGENOM" id="CLU_011226_4_4_1"/>
<name>A0A0D0DYI5_9AGAM</name>
<dbReference type="OrthoDB" id="4951845at2759"/>
<reference evidence="3" key="2">
    <citation type="submission" date="2015-01" db="EMBL/GenBank/DDBJ databases">
        <title>Evolutionary Origins and Diversification of the Mycorrhizal Mutualists.</title>
        <authorList>
            <consortium name="DOE Joint Genome Institute"/>
            <consortium name="Mycorrhizal Genomics Consortium"/>
            <person name="Kohler A."/>
            <person name="Kuo A."/>
            <person name="Nagy L.G."/>
            <person name="Floudas D."/>
            <person name="Copeland A."/>
            <person name="Barry K.W."/>
            <person name="Cichocki N."/>
            <person name="Veneault-Fourrey C."/>
            <person name="LaButti K."/>
            <person name="Lindquist E.A."/>
            <person name="Lipzen A."/>
            <person name="Lundell T."/>
            <person name="Morin E."/>
            <person name="Murat C."/>
            <person name="Riley R."/>
            <person name="Ohm R."/>
            <person name="Sun H."/>
            <person name="Tunlid A."/>
            <person name="Henrissat B."/>
            <person name="Grigoriev I.V."/>
            <person name="Hibbett D.S."/>
            <person name="Martin F."/>
        </authorList>
    </citation>
    <scope>NUCLEOTIDE SEQUENCE [LARGE SCALE GENOMIC DNA]</scope>
    <source>
        <strain evidence="3">Ve08.2h10</strain>
    </source>
</reference>
<dbReference type="InterPro" id="IPR036249">
    <property type="entry name" value="Thioredoxin-like_sf"/>
</dbReference>
<dbReference type="SUPFAM" id="SSF52833">
    <property type="entry name" value="Thioredoxin-like"/>
    <property type="match status" value="1"/>
</dbReference>
<dbReference type="InParanoid" id="A0A0D0DYI5"/>
<evidence type="ECO:0000313" key="3">
    <source>
        <dbReference type="Proteomes" id="UP000054538"/>
    </source>
</evidence>
<dbReference type="InterPro" id="IPR004045">
    <property type="entry name" value="Glutathione_S-Trfase_N"/>
</dbReference>
<evidence type="ECO:0000313" key="2">
    <source>
        <dbReference type="EMBL" id="KIL00839.1"/>
    </source>
</evidence>
<dbReference type="Pfam" id="PF13409">
    <property type="entry name" value="GST_N_2"/>
    <property type="match status" value="1"/>
</dbReference>
<gene>
    <name evidence="2" type="ORF">PAXRUDRAFT_821302</name>
</gene>
<feature type="domain" description="GST N-terminal" evidence="1">
    <location>
        <begin position="10"/>
        <end position="100"/>
    </location>
</feature>